<sequence>MIDFNLSLRTKDVNVLTEAIRTWYRHNHVTPTERATQLLCSAAVDLFSQGHRTPEELAALLITRFDSPYSLQVNAVTSTAHH</sequence>
<gene>
    <name evidence="1" type="ORF">A4U53_38390</name>
</gene>
<proteinExistence type="predicted"/>
<protein>
    <submittedName>
        <fullName evidence="1">Uncharacterized protein</fullName>
    </submittedName>
</protein>
<evidence type="ECO:0000313" key="1">
    <source>
        <dbReference type="EMBL" id="OAP96272.1"/>
    </source>
</evidence>
<comment type="caution">
    <text evidence="1">The sequence shown here is derived from an EMBL/GenBank/DDBJ whole genome shotgun (WGS) entry which is preliminary data.</text>
</comment>
<reference evidence="1" key="1">
    <citation type="submission" date="2016-04" db="EMBL/GenBank/DDBJ databases">
        <title>Fast-growing isolate from the root nodules of Vavilovia formosa.</title>
        <authorList>
            <person name="Kimeklis A."/>
            <person name="Safronova V."/>
            <person name="Belimov A."/>
            <person name="Andronov E."/>
        </authorList>
    </citation>
    <scope>NUCLEOTIDE SEQUENCE [LARGE SCALE GENOMIC DNA]</scope>
    <source>
        <strain evidence="1">Vaf-46</strain>
    </source>
</reference>
<dbReference type="EMBL" id="LWBS01000057">
    <property type="protein sequence ID" value="OAP96272.1"/>
    <property type="molecule type" value="Genomic_DNA"/>
</dbReference>
<accession>A0A179BX26</accession>
<organism evidence="1">
    <name type="scientific">Rhizobium leguminosarum</name>
    <dbReference type="NCBI Taxonomy" id="384"/>
    <lineage>
        <taxon>Bacteria</taxon>
        <taxon>Pseudomonadati</taxon>
        <taxon>Pseudomonadota</taxon>
        <taxon>Alphaproteobacteria</taxon>
        <taxon>Hyphomicrobiales</taxon>
        <taxon>Rhizobiaceae</taxon>
        <taxon>Rhizobium/Agrobacterium group</taxon>
        <taxon>Rhizobium</taxon>
    </lineage>
</organism>
<dbReference type="AlphaFoldDB" id="A0A179BX26"/>
<name>A0A179BX26_RHILE</name>